<organism evidence="4 5">
    <name type="scientific">Enterococcus rivorum</name>
    <dbReference type="NCBI Taxonomy" id="762845"/>
    <lineage>
        <taxon>Bacteria</taxon>
        <taxon>Bacillati</taxon>
        <taxon>Bacillota</taxon>
        <taxon>Bacilli</taxon>
        <taxon>Lactobacillales</taxon>
        <taxon>Enterococcaceae</taxon>
        <taxon>Enterococcus</taxon>
    </lineage>
</organism>
<feature type="active site" evidence="3">
    <location>
        <position position="47"/>
    </location>
</feature>
<comment type="similarity">
    <text evidence="1">Belongs to the PhzF family.</text>
</comment>
<dbReference type="PIRSF" id="PIRSF016184">
    <property type="entry name" value="PhzC_PhzF"/>
    <property type="match status" value="1"/>
</dbReference>
<dbReference type="Gene3D" id="3.10.310.10">
    <property type="entry name" value="Diaminopimelate Epimerase, Chain A, domain 1"/>
    <property type="match status" value="2"/>
</dbReference>
<dbReference type="RefSeq" id="WP_069697326.1">
    <property type="nucleotide sequence ID" value="NZ_JAGGMA010000008.1"/>
</dbReference>
<dbReference type="SUPFAM" id="SSF54506">
    <property type="entry name" value="Diaminopimelate epimerase-like"/>
    <property type="match status" value="1"/>
</dbReference>
<dbReference type="InterPro" id="IPR003719">
    <property type="entry name" value="Phenazine_PhzF-like"/>
</dbReference>
<dbReference type="GO" id="GO:0016853">
    <property type="term" value="F:isomerase activity"/>
    <property type="evidence" value="ECO:0007669"/>
    <property type="project" value="UniProtKB-KW"/>
</dbReference>
<evidence type="ECO:0000313" key="5">
    <source>
        <dbReference type="Proteomes" id="UP000095256"/>
    </source>
</evidence>
<dbReference type="PANTHER" id="PTHR13774:SF39">
    <property type="entry name" value="BIOSYNTHESIS PROTEIN, PUTATIVE-RELATED"/>
    <property type="match status" value="1"/>
</dbReference>
<dbReference type="AlphaFoldDB" id="A0A1E5L0F1"/>
<dbReference type="EMBL" id="MIEK01000004">
    <property type="protein sequence ID" value="OEH83642.1"/>
    <property type="molecule type" value="Genomic_DNA"/>
</dbReference>
<dbReference type="Proteomes" id="UP000095256">
    <property type="component" value="Unassembled WGS sequence"/>
</dbReference>
<accession>A0A1E5L0F1</accession>
<gene>
    <name evidence="4" type="ORF">BCR26_08210</name>
</gene>
<name>A0A1E5L0F1_9ENTE</name>
<dbReference type="PANTHER" id="PTHR13774">
    <property type="entry name" value="PHENAZINE BIOSYNTHESIS PROTEIN"/>
    <property type="match status" value="1"/>
</dbReference>
<dbReference type="Pfam" id="PF02567">
    <property type="entry name" value="PhzC-PhzF"/>
    <property type="match status" value="1"/>
</dbReference>
<protein>
    <submittedName>
        <fullName evidence="4">PhzF family phenazine biosynthesis protein</fullName>
    </submittedName>
</protein>
<keyword evidence="2" id="KW-0413">Isomerase</keyword>
<evidence type="ECO:0000256" key="2">
    <source>
        <dbReference type="ARBA" id="ARBA00023235"/>
    </source>
</evidence>
<reference evidence="4 5" key="1">
    <citation type="submission" date="2016-09" db="EMBL/GenBank/DDBJ databases">
        <authorList>
            <person name="Capua I."/>
            <person name="De Benedictis P."/>
            <person name="Joannis T."/>
            <person name="Lombin L.H."/>
            <person name="Cattoli G."/>
        </authorList>
    </citation>
    <scope>NUCLEOTIDE SEQUENCE [LARGE SCALE GENOMIC DNA]</scope>
    <source>
        <strain evidence="4 5">LMG 25899</strain>
    </source>
</reference>
<dbReference type="NCBIfam" id="TIGR00654">
    <property type="entry name" value="PhzF_family"/>
    <property type="match status" value="1"/>
</dbReference>
<evidence type="ECO:0000313" key="4">
    <source>
        <dbReference type="EMBL" id="OEH83642.1"/>
    </source>
</evidence>
<dbReference type="OrthoDB" id="9788221at2"/>
<keyword evidence="5" id="KW-1185">Reference proteome</keyword>
<evidence type="ECO:0000256" key="1">
    <source>
        <dbReference type="ARBA" id="ARBA00008270"/>
    </source>
</evidence>
<dbReference type="STRING" id="762845.BCR26_08210"/>
<sequence>MNKVYEVSSFTIQGQGGNLAGVKILKEEETPSDSFMQQLSQKLNYSETVFVKRLNQEVFQLRYFTPLAEVPLCGHATIAAFSLLKQLNQLEAGNYFIETKAGRLALQILDDATIYMEQSLPIFYSEQPDMRGIAESLGLESGDIVSGFPIEIVSTGLKDLIIPVKNTAILHNLVPDFDAISTISKKLAIIGYHVFAANEDWQQPIQCRNFAPFVGIDEEYATGTSNGALACYLFKKNQRKGNQKYNFLQGRQSKKQQGQILVELKAAENRIRHVYVGGKAVLKRTLSI</sequence>
<evidence type="ECO:0000256" key="3">
    <source>
        <dbReference type="PIRSR" id="PIRSR016184-1"/>
    </source>
</evidence>
<dbReference type="GO" id="GO:0005737">
    <property type="term" value="C:cytoplasm"/>
    <property type="evidence" value="ECO:0007669"/>
    <property type="project" value="TreeGrafter"/>
</dbReference>
<comment type="caution">
    <text evidence="4">The sequence shown here is derived from an EMBL/GenBank/DDBJ whole genome shotgun (WGS) entry which is preliminary data.</text>
</comment>
<proteinExistence type="inferred from homology"/>